<evidence type="ECO:0008006" key="12">
    <source>
        <dbReference type="Google" id="ProtNLM"/>
    </source>
</evidence>
<keyword evidence="2" id="KW-0964">Secreted</keyword>
<dbReference type="EMBL" id="CP002299">
    <property type="protein sequence ID" value="ADP79159.1"/>
    <property type="molecule type" value="Genomic_DNA"/>
</dbReference>
<evidence type="ECO:0000313" key="10">
    <source>
        <dbReference type="EMBL" id="ADP79159.1"/>
    </source>
</evidence>
<dbReference type="PANTHER" id="PTHR38050:SF2">
    <property type="entry name" value="FERULOYL ESTERASE C-RELATED"/>
    <property type="match status" value="1"/>
</dbReference>
<keyword evidence="9" id="KW-1133">Transmembrane helix</keyword>
<name>E3J023_PSEI1</name>
<dbReference type="eggNOG" id="COG3509">
    <property type="taxonomic scope" value="Bacteria"/>
</dbReference>
<protein>
    <recommendedName>
        <fullName evidence="12">Poly(3-hydroxybutyrate) depolymerase-like protein</fullName>
    </recommendedName>
</protein>
<keyword evidence="3" id="KW-0858">Xylan degradation</keyword>
<dbReference type="Proteomes" id="UP000002484">
    <property type="component" value="Chromosome"/>
</dbReference>
<keyword evidence="7" id="KW-0624">Polysaccharide degradation</keyword>
<keyword evidence="9" id="KW-0812">Transmembrane</keyword>
<gene>
    <name evidence="10" type="ordered locus">FraEuI1c_1086</name>
</gene>
<evidence type="ECO:0000256" key="8">
    <source>
        <dbReference type="SAM" id="MobiDB-lite"/>
    </source>
</evidence>
<evidence type="ECO:0000313" key="11">
    <source>
        <dbReference type="Proteomes" id="UP000002484"/>
    </source>
</evidence>
<dbReference type="STRING" id="298654.FraEuI1c_1086"/>
<feature type="compositionally biased region" description="Low complexity" evidence="8">
    <location>
        <begin position="24"/>
        <end position="34"/>
    </location>
</feature>
<dbReference type="GO" id="GO:0005576">
    <property type="term" value="C:extracellular region"/>
    <property type="evidence" value="ECO:0007669"/>
    <property type="project" value="UniProtKB-SubCell"/>
</dbReference>
<accession>E3J023</accession>
<dbReference type="InterPro" id="IPR029058">
    <property type="entry name" value="AB_hydrolase_fold"/>
</dbReference>
<dbReference type="KEGG" id="fri:FraEuI1c_1086"/>
<proteinExistence type="predicted"/>
<keyword evidence="4" id="KW-0732">Signal</keyword>
<evidence type="ECO:0000256" key="5">
    <source>
        <dbReference type="ARBA" id="ARBA00022801"/>
    </source>
</evidence>
<dbReference type="HOGENOM" id="CLU_651736_0_0_11"/>
<evidence type="ECO:0000256" key="6">
    <source>
        <dbReference type="ARBA" id="ARBA00023277"/>
    </source>
</evidence>
<dbReference type="GO" id="GO:0045493">
    <property type="term" value="P:xylan catabolic process"/>
    <property type="evidence" value="ECO:0007669"/>
    <property type="project" value="UniProtKB-KW"/>
</dbReference>
<dbReference type="OrthoDB" id="9767239at2"/>
<dbReference type="Gene3D" id="3.40.50.1820">
    <property type="entry name" value="alpha/beta hydrolase"/>
    <property type="match status" value="1"/>
</dbReference>
<dbReference type="PANTHER" id="PTHR38050">
    <property type="match status" value="1"/>
</dbReference>
<evidence type="ECO:0000256" key="4">
    <source>
        <dbReference type="ARBA" id="ARBA00022729"/>
    </source>
</evidence>
<dbReference type="GO" id="GO:0030600">
    <property type="term" value="F:feruloyl esterase activity"/>
    <property type="evidence" value="ECO:0007669"/>
    <property type="project" value="InterPro"/>
</dbReference>
<dbReference type="InParanoid" id="E3J023"/>
<reference evidence="10 11" key="1">
    <citation type="submission" date="2010-10" db="EMBL/GenBank/DDBJ databases">
        <title>Complete sequence of Frankia sp. EuI1c.</title>
        <authorList>
            <consortium name="US DOE Joint Genome Institute"/>
            <person name="Lucas S."/>
            <person name="Copeland A."/>
            <person name="Lapidus A."/>
            <person name="Cheng J.-F."/>
            <person name="Bruce D."/>
            <person name="Goodwin L."/>
            <person name="Pitluck S."/>
            <person name="Chertkov O."/>
            <person name="Detter J.C."/>
            <person name="Han C."/>
            <person name="Tapia R."/>
            <person name="Land M."/>
            <person name="Hauser L."/>
            <person name="Jeffries C."/>
            <person name="Kyrpides N."/>
            <person name="Ivanova N."/>
            <person name="Mikhailova N."/>
            <person name="Beauchemin N."/>
            <person name="Sen A."/>
            <person name="Sur S.A."/>
            <person name="Gtari M."/>
            <person name="Wall L."/>
            <person name="Tisa L."/>
            <person name="Woyke T."/>
        </authorList>
    </citation>
    <scope>NUCLEOTIDE SEQUENCE [LARGE SCALE GENOMIC DNA]</scope>
    <source>
        <strain evidence="11">DSM 45817 / CECT 9037 / EuI1c</strain>
    </source>
</reference>
<comment type="subcellular location">
    <subcellularLocation>
        <location evidence="1">Secreted</location>
    </subcellularLocation>
</comment>
<dbReference type="RefSeq" id="WP_013422280.1">
    <property type="nucleotide sequence ID" value="NC_014666.1"/>
</dbReference>
<keyword evidence="5" id="KW-0378">Hydrolase</keyword>
<evidence type="ECO:0000256" key="3">
    <source>
        <dbReference type="ARBA" id="ARBA00022651"/>
    </source>
</evidence>
<evidence type="ECO:0000256" key="2">
    <source>
        <dbReference type="ARBA" id="ARBA00022525"/>
    </source>
</evidence>
<organism evidence="10 11">
    <name type="scientific">Pseudofrankia inefficax (strain DSM 45817 / CECT 9037 / DDB 130130 / EuI1c)</name>
    <name type="common">Frankia inefficax</name>
    <dbReference type="NCBI Taxonomy" id="298654"/>
    <lineage>
        <taxon>Bacteria</taxon>
        <taxon>Bacillati</taxon>
        <taxon>Actinomycetota</taxon>
        <taxon>Actinomycetes</taxon>
        <taxon>Frankiales</taxon>
        <taxon>Frankiaceae</taxon>
        <taxon>Pseudofrankia</taxon>
    </lineage>
</organism>
<dbReference type="AlphaFoldDB" id="E3J023"/>
<keyword evidence="6" id="KW-0119">Carbohydrate metabolism</keyword>
<evidence type="ECO:0000256" key="9">
    <source>
        <dbReference type="SAM" id="Phobius"/>
    </source>
</evidence>
<evidence type="ECO:0000256" key="7">
    <source>
        <dbReference type="ARBA" id="ARBA00023326"/>
    </source>
</evidence>
<keyword evidence="11" id="KW-1185">Reference proteome</keyword>
<dbReference type="InterPro" id="IPR043595">
    <property type="entry name" value="FaeB/C/D"/>
</dbReference>
<dbReference type="SUPFAM" id="SSF53474">
    <property type="entry name" value="alpha/beta-Hydrolases"/>
    <property type="match status" value="1"/>
</dbReference>
<sequence length="421" mass="41375">MAVGNPASRGRRDDPAGRRGAGRGLSTRAGARTSAARRRAGLAAGSRSSTFWLPIVAALGVLVLLLWYILAHQPSHPAAGGGSLGAAAAKAGFPDAAASGSSVAGGSSAPAVVAVPTGPSGCQTGKTLPGGVTSQTVTVGSVKRTYLLAVPQPLPNTGPLPLILNFHAAGQSPLQAEADTGLAGTATKRGYVVAYPAGVSNRWNVTRATAAGPDDVAFIAALLGDLRTRGCMADNKVFAAGLGDGADMAVTASCAMPGRIAAVVSVAGSLVPASCPSPVTNLFEIHGAADPIAPWDGGGPARTAPFAGVTTQPVTERLGRYAQATGCAAAAATEQLPGLGALTSWTCNGKPDVGALSVIGGGHTWPQAPAHPELGPTAATFSATVVSLLYFQSHPVLGSVVSPTSPSLAQSLGGALGAAGN</sequence>
<feature type="transmembrane region" description="Helical" evidence="9">
    <location>
        <begin position="51"/>
        <end position="70"/>
    </location>
</feature>
<keyword evidence="9" id="KW-0472">Membrane</keyword>
<evidence type="ECO:0000256" key="1">
    <source>
        <dbReference type="ARBA" id="ARBA00004613"/>
    </source>
</evidence>
<feature type="region of interest" description="Disordered" evidence="8">
    <location>
        <begin position="1"/>
        <end position="35"/>
    </location>
</feature>